<protein>
    <submittedName>
        <fullName evidence="1">Uncharacterized protein</fullName>
    </submittedName>
</protein>
<dbReference type="EMBL" id="LT670818">
    <property type="protein sequence ID" value="SHH39254.1"/>
    <property type="molecule type" value="Genomic_DNA"/>
</dbReference>
<gene>
    <name evidence="1" type="ORF">SAMN05444169_7210</name>
</gene>
<proteinExistence type="predicted"/>
<evidence type="ECO:0000313" key="1">
    <source>
        <dbReference type="EMBL" id="SHH39254.1"/>
    </source>
</evidence>
<reference evidence="1 2" key="1">
    <citation type="submission" date="2016-11" db="EMBL/GenBank/DDBJ databases">
        <authorList>
            <person name="Jaros S."/>
            <person name="Januszkiewicz K."/>
            <person name="Wedrychowicz H."/>
        </authorList>
    </citation>
    <scope>NUCLEOTIDE SEQUENCE [LARGE SCALE GENOMIC DNA]</scope>
    <source>
        <strain evidence="1 2">GAS242</strain>
    </source>
</reference>
<dbReference type="OrthoDB" id="8895600at2"/>
<name>A0A1M5SL44_9BRAD</name>
<dbReference type="AlphaFoldDB" id="A0A1M5SL44"/>
<accession>A0A1M5SL44</accession>
<dbReference type="RefSeq" id="WP_079570309.1">
    <property type="nucleotide sequence ID" value="NZ_LT670818.1"/>
</dbReference>
<evidence type="ECO:0000313" key="2">
    <source>
        <dbReference type="Proteomes" id="UP000190675"/>
    </source>
</evidence>
<dbReference type="Proteomes" id="UP000190675">
    <property type="component" value="Chromosome I"/>
</dbReference>
<organism evidence="1 2">
    <name type="scientific">Bradyrhizobium erythrophlei</name>
    <dbReference type="NCBI Taxonomy" id="1437360"/>
    <lineage>
        <taxon>Bacteria</taxon>
        <taxon>Pseudomonadati</taxon>
        <taxon>Pseudomonadota</taxon>
        <taxon>Alphaproteobacteria</taxon>
        <taxon>Hyphomicrobiales</taxon>
        <taxon>Nitrobacteraceae</taxon>
        <taxon>Bradyrhizobium</taxon>
    </lineage>
</organism>
<sequence length="200" mass="22296">MSDMHLALHGLAIKKHAMPKDIAEIVGMDAERVASLLAEAESRGRVARAGGKFMLTAPAQVALRSEYSRVYAEQRSSAAMNAAYDDFEKANILLKQLITDWQTMDVGGEKLPNDHSNQDLDGKIIDRLGDLHERSEPILKRMASGLPRLGIYLEMLTAALEKAEDGAIEWVSDARIASYHTVWFELHEDLLRALGRERVE</sequence>